<feature type="compositionally biased region" description="Basic residues" evidence="4">
    <location>
        <begin position="359"/>
        <end position="370"/>
    </location>
</feature>
<evidence type="ECO:0000259" key="5">
    <source>
        <dbReference type="PROSITE" id="PS51319"/>
    </source>
</evidence>
<dbReference type="InterPro" id="IPR051037">
    <property type="entry name" value="RNAPII_TF_IWS1"/>
</dbReference>
<feature type="compositionally biased region" description="Polar residues" evidence="4">
    <location>
        <begin position="343"/>
        <end position="352"/>
    </location>
</feature>
<comment type="similarity">
    <text evidence="2">Belongs to the IWS1 family.</text>
</comment>
<proteinExistence type="inferred from homology"/>
<dbReference type="AlphaFoldDB" id="A0A4T0TYQ8"/>
<reference evidence="11 12" key="1">
    <citation type="submission" date="2019-03" db="EMBL/GenBank/DDBJ databases">
        <title>Sequencing 25 genomes of Wallemia mellicola.</title>
        <authorList>
            <person name="Gostincar C."/>
        </authorList>
    </citation>
    <scope>NUCLEOTIDE SEQUENCE [LARGE SCALE GENOMIC DNA]</scope>
    <source>
        <strain evidence="6 13">EXF-1262</strain>
        <strain evidence="9 14">EXF-1274</strain>
        <strain evidence="10 11">EXF-1277</strain>
        <strain evidence="8 15">EXF-757</strain>
        <strain evidence="7 12">EXF-8738</strain>
    </source>
</reference>
<dbReference type="InterPro" id="IPR035441">
    <property type="entry name" value="TFIIS/LEDGF_dom_sf"/>
</dbReference>
<evidence type="ECO:0000313" key="12">
    <source>
        <dbReference type="Proteomes" id="UP000305647"/>
    </source>
</evidence>
<dbReference type="PROSITE" id="PS51319">
    <property type="entry name" value="TFIIS_N"/>
    <property type="match status" value="1"/>
</dbReference>
<evidence type="ECO:0000313" key="15">
    <source>
        <dbReference type="Proteomes" id="UP000310708"/>
    </source>
</evidence>
<dbReference type="PANTHER" id="PTHR46010:SF1">
    <property type="entry name" value="PROTEIN IWS1 HOMOLOG"/>
    <property type="match status" value="1"/>
</dbReference>
<gene>
    <name evidence="8" type="ORF">E3Q01_00727</name>
    <name evidence="9" type="ORF">E3Q02_00493</name>
    <name evidence="10" type="ORF">E3Q03_00026</name>
    <name evidence="7" type="ORF">E3Q10_01409</name>
    <name evidence="6" type="ORF">E3Q17_00928</name>
</gene>
<dbReference type="OrthoDB" id="21124at2759"/>
<dbReference type="Proteomes" id="UP000307169">
    <property type="component" value="Unassembled WGS sequence"/>
</dbReference>
<comment type="function">
    <text evidence="1">Transcription factor involved in RNA polymerase II transcription regulation. May function in both SPT15/TBP post-recruitment and recruitment steps of transcription.</text>
</comment>
<dbReference type="EMBL" id="SPRX01000006">
    <property type="protein sequence ID" value="TIC68683.1"/>
    <property type="molecule type" value="Genomic_DNA"/>
</dbReference>
<evidence type="ECO:0000313" key="10">
    <source>
        <dbReference type="EMBL" id="TIC71984.1"/>
    </source>
</evidence>
<evidence type="ECO:0000256" key="2">
    <source>
        <dbReference type="ARBA" id="ARBA00037992"/>
    </source>
</evidence>
<dbReference type="PANTHER" id="PTHR46010">
    <property type="entry name" value="PROTEIN IWS1 HOMOLOG"/>
    <property type="match status" value="1"/>
</dbReference>
<evidence type="ECO:0000313" key="11">
    <source>
        <dbReference type="Proteomes" id="UP000305362"/>
    </source>
</evidence>
<dbReference type="EMBL" id="SPRH01000007">
    <property type="protein sequence ID" value="TIC03321.1"/>
    <property type="molecule type" value="Genomic_DNA"/>
</dbReference>
<feature type="region of interest" description="Disordered" evidence="4">
    <location>
        <begin position="342"/>
        <end position="370"/>
    </location>
</feature>
<feature type="compositionally biased region" description="Low complexity" evidence="4">
    <location>
        <begin position="7"/>
        <end position="18"/>
    </location>
</feature>
<evidence type="ECO:0000313" key="6">
    <source>
        <dbReference type="EMBL" id="TIC03321.1"/>
    </source>
</evidence>
<feature type="domain" description="TFIIS N-terminal" evidence="5">
    <location>
        <begin position="207"/>
        <end position="284"/>
    </location>
</feature>
<evidence type="ECO:0000256" key="4">
    <source>
        <dbReference type="SAM" id="MobiDB-lite"/>
    </source>
</evidence>
<keyword evidence="3" id="KW-0539">Nucleus</keyword>
<dbReference type="Pfam" id="PF08711">
    <property type="entry name" value="Med26"/>
    <property type="match status" value="1"/>
</dbReference>
<dbReference type="EMBL" id="SPRO01000010">
    <property type="protein sequence ID" value="TIC31879.1"/>
    <property type="molecule type" value="Genomic_DNA"/>
</dbReference>
<dbReference type="Gene3D" id="1.20.930.10">
    <property type="entry name" value="Conserved domain common to transcription factors TFIIS, elongin A, CRSP70"/>
    <property type="match status" value="1"/>
</dbReference>
<feature type="compositionally biased region" description="Basic residues" evidence="4">
    <location>
        <begin position="73"/>
        <end position="84"/>
    </location>
</feature>
<feature type="region of interest" description="Disordered" evidence="4">
    <location>
        <begin position="1"/>
        <end position="143"/>
    </location>
</feature>
<evidence type="ECO:0000313" key="8">
    <source>
        <dbReference type="EMBL" id="TIC68683.1"/>
    </source>
</evidence>
<dbReference type="Proteomes" id="UP000310708">
    <property type="component" value="Unassembled WGS sequence"/>
</dbReference>
<evidence type="ECO:0000313" key="7">
    <source>
        <dbReference type="EMBL" id="TIC31879.1"/>
    </source>
</evidence>
<accession>A0A4T0TYQ8</accession>
<evidence type="ECO:0000313" key="14">
    <source>
        <dbReference type="Proteomes" id="UP000309601"/>
    </source>
</evidence>
<evidence type="ECO:0000313" key="13">
    <source>
        <dbReference type="Proteomes" id="UP000307169"/>
    </source>
</evidence>
<feature type="compositionally biased region" description="Basic and acidic residues" evidence="4">
    <location>
        <begin position="62"/>
        <end position="72"/>
    </location>
</feature>
<evidence type="ECO:0000256" key="3">
    <source>
        <dbReference type="PROSITE-ProRule" id="PRU00649"/>
    </source>
</evidence>
<dbReference type="GO" id="GO:0016973">
    <property type="term" value="P:poly(A)+ mRNA export from nucleus"/>
    <property type="evidence" value="ECO:0007669"/>
    <property type="project" value="TreeGrafter"/>
</dbReference>
<dbReference type="GO" id="GO:0005634">
    <property type="term" value="C:nucleus"/>
    <property type="evidence" value="ECO:0007669"/>
    <property type="project" value="UniProtKB-SubCell"/>
</dbReference>
<evidence type="ECO:0000256" key="1">
    <source>
        <dbReference type="ARBA" id="ARBA00037349"/>
    </source>
</evidence>
<dbReference type="EMBL" id="SPRW01000003">
    <property type="protein sequence ID" value="TIC70561.1"/>
    <property type="molecule type" value="Genomic_DNA"/>
</dbReference>
<feature type="compositionally biased region" description="Basic and acidic residues" evidence="4">
    <location>
        <begin position="114"/>
        <end position="126"/>
    </location>
</feature>
<comment type="caution">
    <text evidence="7">The sequence shown here is derived from an EMBL/GenBank/DDBJ whole genome shotgun (WGS) entry which is preliminary data.</text>
</comment>
<dbReference type="Proteomes" id="UP000305362">
    <property type="component" value="Unassembled WGS sequence"/>
</dbReference>
<name>A0A4T0TYQ8_9BASI</name>
<protein>
    <recommendedName>
        <fullName evidence="5">TFIIS N-terminal domain-containing protein</fullName>
    </recommendedName>
</protein>
<dbReference type="Proteomes" id="UP000305647">
    <property type="component" value="Unassembled WGS sequence"/>
</dbReference>
<sequence length="370" mass="43147">MATIDPTLTQNELTETQESLNDSMANPPVDPTLDPPEESNDRLNEELSQFPDFSRSQANNEEEARQQSEKKSAEKKRHQKKRIQRRDESPEYDSSHQPPIEQEEDNSQFLEPSQQKRLDLHSKIDAIAKGNKNSRRKRKRTDEDLDAAADEELHNLREQMFQAAEEDEEYKKFNKPALNKLKLLPKVVETMQKTHLETSILENNFLDGVRRWLEPFSDKSLPPLNIQTEFFQILSNMYIDTQSLKSSKLGPVILFYSRHPRVNKSIKKAADALVTRWMRPLLRRSANPRSYQFSTNSNVVRTSDVNLTSREDNEEDYSNRTRIPELERKKYKVAATRGVDGIKSSNVTLSNQESERQRQLSRKFSMLKRK</sequence>
<evidence type="ECO:0000313" key="9">
    <source>
        <dbReference type="EMBL" id="TIC70561.1"/>
    </source>
</evidence>
<organism evidence="7 12">
    <name type="scientific">Wallemia mellicola</name>
    <dbReference type="NCBI Taxonomy" id="1708541"/>
    <lineage>
        <taxon>Eukaryota</taxon>
        <taxon>Fungi</taxon>
        <taxon>Dikarya</taxon>
        <taxon>Basidiomycota</taxon>
        <taxon>Wallemiomycotina</taxon>
        <taxon>Wallemiomycetes</taxon>
        <taxon>Wallemiales</taxon>
        <taxon>Wallemiaceae</taxon>
        <taxon>Wallemia</taxon>
    </lineage>
</organism>
<dbReference type="InterPro" id="IPR017923">
    <property type="entry name" value="TFIIS_N"/>
</dbReference>
<comment type="subcellular location">
    <subcellularLocation>
        <location evidence="3">Nucleus</location>
    </subcellularLocation>
</comment>
<dbReference type="Proteomes" id="UP000309601">
    <property type="component" value="Unassembled WGS sequence"/>
</dbReference>
<dbReference type="EMBL" id="SPRV01000001">
    <property type="protein sequence ID" value="TIC71984.1"/>
    <property type="molecule type" value="Genomic_DNA"/>
</dbReference>